<proteinExistence type="predicted"/>
<dbReference type="EMBL" id="UINC01130101">
    <property type="protein sequence ID" value="SVD10950.1"/>
    <property type="molecule type" value="Genomic_DNA"/>
</dbReference>
<dbReference type="GO" id="GO:0015344">
    <property type="term" value="F:siderophore uptake transmembrane transporter activity"/>
    <property type="evidence" value="ECO:0007669"/>
    <property type="project" value="TreeGrafter"/>
</dbReference>
<name>A0A382SLU7_9ZZZZ</name>
<feature type="non-terminal residue" evidence="3">
    <location>
        <position position="1"/>
    </location>
</feature>
<dbReference type="PANTHER" id="PTHR30069">
    <property type="entry name" value="TONB-DEPENDENT OUTER MEMBRANE RECEPTOR"/>
    <property type="match status" value="1"/>
</dbReference>
<dbReference type="GO" id="GO:0009279">
    <property type="term" value="C:cell outer membrane"/>
    <property type="evidence" value="ECO:0007669"/>
    <property type="project" value="TreeGrafter"/>
</dbReference>
<sequence length="309" mass="33139">IGYAKLIAKNVRVASDLTTKLDISMKASTVEGDLIIVNAEKPLFERGATNEVRVVQSDQIQNLPIRGYSNVAAMQTGVVEDEDGNIHVRGGRSDETAFYVDGVYVNNPYDLGRSGDVPTLAMDEISMQIGGFGAEYGDANAGIVNVTTKTGGEKLNFSMEAFTDGFLPSDPTTENDKPFAYSYGDNILSATIGGPVPGADFIRYFGSVEQKMMSDADPSSGSFAVYNGDFDDTGTPVTAETFTDANNNGAYDSGEEYIDADGNGTYQPYLAVDDSLIEFMYGPKADNFQNTTSMNGNLLFNLQPFTSLA</sequence>
<dbReference type="InterPro" id="IPR037066">
    <property type="entry name" value="Plug_dom_sf"/>
</dbReference>
<dbReference type="InterPro" id="IPR039426">
    <property type="entry name" value="TonB-dep_rcpt-like"/>
</dbReference>
<feature type="non-terminal residue" evidence="3">
    <location>
        <position position="309"/>
    </location>
</feature>
<accession>A0A382SLU7</accession>
<dbReference type="SUPFAM" id="SSF56935">
    <property type="entry name" value="Porins"/>
    <property type="match status" value="1"/>
</dbReference>
<feature type="domain" description="TonB-dependent receptor plug" evidence="2">
    <location>
        <begin position="48"/>
        <end position="142"/>
    </location>
</feature>
<protein>
    <recommendedName>
        <fullName evidence="2">TonB-dependent receptor plug domain-containing protein</fullName>
    </recommendedName>
</protein>
<dbReference type="GO" id="GO:0044718">
    <property type="term" value="P:siderophore transmembrane transport"/>
    <property type="evidence" value="ECO:0007669"/>
    <property type="project" value="TreeGrafter"/>
</dbReference>
<evidence type="ECO:0000256" key="1">
    <source>
        <dbReference type="ARBA" id="ARBA00022729"/>
    </source>
</evidence>
<dbReference type="PANTHER" id="PTHR30069:SF29">
    <property type="entry name" value="HEMOGLOBIN AND HEMOGLOBIN-HAPTOGLOBIN-BINDING PROTEIN 1-RELATED"/>
    <property type="match status" value="1"/>
</dbReference>
<dbReference type="PROSITE" id="PS52016">
    <property type="entry name" value="TONB_DEPENDENT_REC_3"/>
    <property type="match status" value="1"/>
</dbReference>
<gene>
    <name evidence="3" type="ORF">METZ01_LOCUS363804</name>
</gene>
<dbReference type="AlphaFoldDB" id="A0A382SLU7"/>
<evidence type="ECO:0000259" key="2">
    <source>
        <dbReference type="Pfam" id="PF07715"/>
    </source>
</evidence>
<organism evidence="3">
    <name type="scientific">marine metagenome</name>
    <dbReference type="NCBI Taxonomy" id="408172"/>
    <lineage>
        <taxon>unclassified sequences</taxon>
        <taxon>metagenomes</taxon>
        <taxon>ecological metagenomes</taxon>
    </lineage>
</organism>
<dbReference type="Gene3D" id="2.170.130.10">
    <property type="entry name" value="TonB-dependent receptor, plug domain"/>
    <property type="match status" value="1"/>
</dbReference>
<dbReference type="InterPro" id="IPR012910">
    <property type="entry name" value="Plug_dom"/>
</dbReference>
<reference evidence="3" key="1">
    <citation type="submission" date="2018-05" db="EMBL/GenBank/DDBJ databases">
        <authorList>
            <person name="Lanie J.A."/>
            <person name="Ng W.-L."/>
            <person name="Kazmierczak K.M."/>
            <person name="Andrzejewski T.M."/>
            <person name="Davidsen T.M."/>
            <person name="Wayne K.J."/>
            <person name="Tettelin H."/>
            <person name="Glass J.I."/>
            <person name="Rusch D."/>
            <person name="Podicherti R."/>
            <person name="Tsui H.-C.T."/>
            <person name="Winkler M.E."/>
        </authorList>
    </citation>
    <scope>NUCLEOTIDE SEQUENCE</scope>
</reference>
<evidence type="ECO:0000313" key="3">
    <source>
        <dbReference type="EMBL" id="SVD10950.1"/>
    </source>
</evidence>
<keyword evidence="1" id="KW-0732">Signal</keyword>
<dbReference type="Pfam" id="PF07715">
    <property type="entry name" value="Plug"/>
    <property type="match status" value="1"/>
</dbReference>